<name>A0A4R3LDU5_9GAMM</name>
<dbReference type="AlphaFoldDB" id="A0A4R3LDU5"/>
<comment type="function">
    <text evidence="1">Plays a role in synthesis, processing and/or stability of 23S rRNA.</text>
</comment>
<keyword evidence="4" id="KW-0690">Ribosome biogenesis</keyword>
<evidence type="ECO:0000256" key="5">
    <source>
        <dbReference type="ARBA" id="ARBA00031841"/>
    </source>
</evidence>
<evidence type="ECO:0000256" key="2">
    <source>
        <dbReference type="ARBA" id="ARBA00010740"/>
    </source>
</evidence>
<dbReference type="Pfam" id="PF02620">
    <property type="entry name" value="YceD"/>
    <property type="match status" value="1"/>
</dbReference>
<evidence type="ECO:0000256" key="1">
    <source>
        <dbReference type="ARBA" id="ARBA00002868"/>
    </source>
</evidence>
<dbReference type="PANTHER" id="PTHR38099:SF1">
    <property type="entry name" value="LARGE RIBOSOMAL RNA SUBUNIT ACCUMULATION PROTEIN YCED"/>
    <property type="match status" value="1"/>
</dbReference>
<evidence type="ECO:0000313" key="6">
    <source>
        <dbReference type="EMBL" id="TCS97548.1"/>
    </source>
</evidence>
<dbReference type="EMBL" id="SMAF01000012">
    <property type="protein sequence ID" value="TCS97548.1"/>
    <property type="molecule type" value="Genomic_DNA"/>
</dbReference>
<evidence type="ECO:0000256" key="3">
    <source>
        <dbReference type="ARBA" id="ARBA00015716"/>
    </source>
</evidence>
<organism evidence="6 7">
    <name type="scientific">Pseudofulvimonas gallinarii</name>
    <dbReference type="NCBI Taxonomy" id="634155"/>
    <lineage>
        <taxon>Bacteria</taxon>
        <taxon>Pseudomonadati</taxon>
        <taxon>Pseudomonadota</taxon>
        <taxon>Gammaproteobacteria</taxon>
        <taxon>Lysobacterales</taxon>
        <taxon>Rhodanobacteraceae</taxon>
        <taxon>Pseudofulvimonas</taxon>
    </lineage>
</organism>
<dbReference type="InterPro" id="IPR039255">
    <property type="entry name" value="YceD_bac"/>
</dbReference>
<dbReference type="Proteomes" id="UP000294599">
    <property type="component" value="Unassembled WGS sequence"/>
</dbReference>
<dbReference type="GO" id="GO:0042254">
    <property type="term" value="P:ribosome biogenesis"/>
    <property type="evidence" value="ECO:0007669"/>
    <property type="project" value="UniProtKB-KW"/>
</dbReference>
<protein>
    <recommendedName>
        <fullName evidence="3">Large ribosomal RNA subunit accumulation protein YceD</fullName>
    </recommendedName>
    <alternativeName>
        <fullName evidence="5">23S rRNA accumulation protein YceD</fullName>
    </alternativeName>
</protein>
<dbReference type="GO" id="GO:0005829">
    <property type="term" value="C:cytosol"/>
    <property type="evidence" value="ECO:0007669"/>
    <property type="project" value="TreeGrafter"/>
</dbReference>
<keyword evidence="7" id="KW-1185">Reference proteome</keyword>
<dbReference type="InterPro" id="IPR003772">
    <property type="entry name" value="YceD"/>
</dbReference>
<accession>A0A4R3LDU5</accession>
<evidence type="ECO:0000256" key="4">
    <source>
        <dbReference type="ARBA" id="ARBA00022517"/>
    </source>
</evidence>
<proteinExistence type="inferred from homology"/>
<comment type="caution">
    <text evidence="6">The sequence shown here is derived from an EMBL/GenBank/DDBJ whole genome shotgun (WGS) entry which is preliminary data.</text>
</comment>
<evidence type="ECO:0000313" key="7">
    <source>
        <dbReference type="Proteomes" id="UP000294599"/>
    </source>
</evidence>
<comment type="similarity">
    <text evidence="2">Belongs to the DUF177 domain family.</text>
</comment>
<sequence>MVTGRRCFAGELDLASLTRLRDSLGSTEGVVTCEIEFDTDEFDQAYVEVRAQSELPLVCQRTLEVYRQPVSIGLRLGLMRREDEEAALPPGYEPLLVPADGMVALADLIEDELILALPLVPARPDSALVGQEESAAEEAQEDAKPNPFAVLKSLRLQ</sequence>
<gene>
    <name evidence="6" type="ORF">EDC25_11229</name>
</gene>
<dbReference type="PANTHER" id="PTHR38099">
    <property type="entry name" value="LARGE RIBOSOMAL RNA SUBUNIT ACCUMULATION PROTEIN YCED"/>
    <property type="match status" value="1"/>
</dbReference>
<reference evidence="6 7" key="1">
    <citation type="submission" date="2019-03" db="EMBL/GenBank/DDBJ databases">
        <title>Genomic Encyclopedia of Type Strains, Phase IV (KMG-IV): sequencing the most valuable type-strain genomes for metagenomic binning, comparative biology and taxonomic classification.</title>
        <authorList>
            <person name="Goeker M."/>
        </authorList>
    </citation>
    <scope>NUCLEOTIDE SEQUENCE [LARGE SCALE GENOMIC DNA]</scope>
    <source>
        <strain evidence="6 7">DSM 21944</strain>
    </source>
</reference>